<dbReference type="GeneID" id="106763278"/>
<dbReference type="InterPro" id="IPR002110">
    <property type="entry name" value="Ankyrin_rpt"/>
</dbReference>
<keyword evidence="3" id="KW-1133">Transmembrane helix</keyword>
<evidence type="ECO:0000256" key="1">
    <source>
        <dbReference type="ARBA" id="ARBA00004413"/>
    </source>
</evidence>
<gene>
    <name evidence="6" type="primary">LOC106763278</name>
</gene>
<protein>
    <submittedName>
        <fullName evidence="6">Uncharacterized protein LOC106763278 isoform X3</fullName>
    </submittedName>
</protein>
<evidence type="ECO:0000259" key="4">
    <source>
        <dbReference type="Pfam" id="PF13962"/>
    </source>
</evidence>
<dbReference type="Pfam" id="PF12796">
    <property type="entry name" value="Ank_2"/>
    <property type="match status" value="1"/>
</dbReference>
<accession>A0A3Q0F108</accession>
<evidence type="ECO:0000313" key="5">
    <source>
        <dbReference type="Proteomes" id="UP000087766"/>
    </source>
</evidence>
<dbReference type="InterPro" id="IPR026961">
    <property type="entry name" value="PGG_dom"/>
</dbReference>
<evidence type="ECO:0000256" key="2">
    <source>
        <dbReference type="SAM" id="MobiDB-lite"/>
    </source>
</evidence>
<keyword evidence="3" id="KW-0812">Transmembrane</keyword>
<proteinExistence type="predicted"/>
<dbReference type="Proteomes" id="UP000087766">
    <property type="component" value="Chromosome 6"/>
</dbReference>
<reference evidence="6" key="2">
    <citation type="submission" date="2025-08" db="UniProtKB">
        <authorList>
            <consortium name="RefSeq"/>
        </authorList>
    </citation>
    <scope>IDENTIFICATION</scope>
    <source>
        <tissue evidence="6">Leaf</tissue>
    </source>
</reference>
<evidence type="ECO:0000256" key="3">
    <source>
        <dbReference type="SAM" id="Phobius"/>
    </source>
</evidence>
<dbReference type="Gene3D" id="1.25.40.20">
    <property type="entry name" value="Ankyrin repeat-containing domain"/>
    <property type="match status" value="2"/>
</dbReference>
<name>A0A3Q0F108_VIGRR</name>
<keyword evidence="5" id="KW-1185">Reference proteome</keyword>
<dbReference type="RefSeq" id="XP_022637668.1">
    <property type="nucleotide sequence ID" value="XM_022781947.1"/>
</dbReference>
<feature type="transmembrane region" description="Helical" evidence="3">
    <location>
        <begin position="632"/>
        <end position="652"/>
    </location>
</feature>
<feature type="transmembrane region" description="Helical" evidence="3">
    <location>
        <begin position="672"/>
        <end position="693"/>
    </location>
</feature>
<feature type="compositionally biased region" description="Acidic residues" evidence="2">
    <location>
        <begin position="388"/>
        <end position="416"/>
    </location>
</feature>
<feature type="transmembrane region" description="Helical" evidence="3">
    <location>
        <begin position="705"/>
        <end position="722"/>
    </location>
</feature>
<comment type="subcellular location">
    <subcellularLocation>
        <location evidence="1">Cell membrane</location>
        <topology evidence="1">Peripheral membrane protein</topology>
        <orientation evidence="1">Cytoplasmic side</orientation>
    </subcellularLocation>
</comment>
<dbReference type="PANTHER" id="PTHR24177:SF187">
    <property type="entry name" value="ANKYRIN REPEAT PROTEIN"/>
    <property type="match status" value="1"/>
</dbReference>
<sequence length="749" mass="85755">MNYGNVEEFSNRLAEFTLEGKWHAVEEMYNEFPECHTAMIDDFVGTALHVAVDLDEEEVVEKLVNAIIRHETMEALEMRNDRGDSALHVAASRGFTKICELIIGTDKERIYLLSRRNKHGETPLFGAVANGRTQVFAYLSYILNHGATLQDLVRNNGDTILHCAIRNEYFDLAIIILHYYDFLGAVMNKDGEVPLKVLATKPSAFYSSTYLSLLKRIQYLRVHVELFDDVEREMVEILKREMKPQKILHESCPQNYAVLTSAFTSLYGFFSLSGKLLSEPDPENNRLNLKPEGRFPPNYKTIFQFVQYVFALIWAAIGGVNELKETKKKHQLSPRLLKQLLKRPYEAMTGRGSVPYNIAIDADMYNVYNFYKENNLVAGETSQSRWLEEEDEEEEKEEENEKEEKEEEDEEDEEEEKDCKEDKMQKKGVNKSKPKMIDEKETPFLEAARNGIVEMVNEMLRRRPSILHETNSQGENVLLVAAKNRKPIVIESLKENLKLEVWRTLCTAINKDGKTMLHMAGEDPADDTNSQVSYSALEMVWDAKWFQYVSSLVPPHYYFLRDKDQQTPREIFKKTHDNLRKESGEWLKETSESCSVVTALVAGASFATATTVPGGIDDNGMPHFEGNPAFDAFLFSSLFGLCFSVSGLIMFLTVLTSRKLPREYRKSLPLKLVFGLSFLFLSIISLLASFCIGHSFLFNHKYRKVIVPIYIATCFPVTFFALDQVQLYVDLLAAIFSTVPNATDHRQNL</sequence>
<evidence type="ECO:0000313" key="6">
    <source>
        <dbReference type="RefSeq" id="XP_022637668.1"/>
    </source>
</evidence>
<dbReference type="InterPro" id="IPR036770">
    <property type="entry name" value="Ankyrin_rpt-contain_sf"/>
</dbReference>
<dbReference type="PANTHER" id="PTHR24177">
    <property type="entry name" value="CASKIN"/>
    <property type="match status" value="1"/>
</dbReference>
<dbReference type="SUPFAM" id="SSF48403">
    <property type="entry name" value="Ankyrin repeat"/>
    <property type="match status" value="1"/>
</dbReference>
<reference evidence="5" key="1">
    <citation type="journal article" date="2014" name="Nat. Commun.">
        <title>Genome sequence of mungbean and insights into evolution within Vigna species.</title>
        <authorList>
            <person name="Kang Y.J."/>
            <person name="Kim S.K."/>
            <person name="Kim M.Y."/>
            <person name="Lestari P."/>
            <person name="Kim K.H."/>
            <person name="Ha B.K."/>
            <person name="Jun T.H."/>
            <person name="Hwang W.J."/>
            <person name="Lee T."/>
            <person name="Lee J."/>
            <person name="Shim S."/>
            <person name="Yoon M.Y."/>
            <person name="Jang Y.E."/>
            <person name="Han K.S."/>
            <person name="Taeprayoon P."/>
            <person name="Yoon N."/>
            <person name="Somta P."/>
            <person name="Tanya P."/>
            <person name="Kim K.S."/>
            <person name="Gwag J.G."/>
            <person name="Moon J.K."/>
            <person name="Lee Y.H."/>
            <person name="Park B.S."/>
            <person name="Bombarely A."/>
            <person name="Doyle J.J."/>
            <person name="Jackson S.A."/>
            <person name="Schafleitner R."/>
            <person name="Srinives P."/>
            <person name="Varshney R.K."/>
            <person name="Lee S.H."/>
        </authorList>
    </citation>
    <scope>NUCLEOTIDE SEQUENCE [LARGE SCALE GENOMIC DNA]</scope>
    <source>
        <strain evidence="5">cv. VC1973A</strain>
    </source>
</reference>
<keyword evidence="3" id="KW-0472">Membrane</keyword>
<feature type="region of interest" description="Disordered" evidence="2">
    <location>
        <begin position="381"/>
        <end position="434"/>
    </location>
</feature>
<organism evidence="5 6">
    <name type="scientific">Vigna radiata var. radiata</name>
    <name type="common">Mung bean</name>
    <name type="synonym">Phaseolus aureus</name>
    <dbReference type="NCBI Taxonomy" id="3916"/>
    <lineage>
        <taxon>Eukaryota</taxon>
        <taxon>Viridiplantae</taxon>
        <taxon>Streptophyta</taxon>
        <taxon>Embryophyta</taxon>
        <taxon>Tracheophyta</taxon>
        <taxon>Spermatophyta</taxon>
        <taxon>Magnoliopsida</taxon>
        <taxon>eudicotyledons</taxon>
        <taxon>Gunneridae</taxon>
        <taxon>Pentapetalae</taxon>
        <taxon>rosids</taxon>
        <taxon>fabids</taxon>
        <taxon>Fabales</taxon>
        <taxon>Fabaceae</taxon>
        <taxon>Papilionoideae</taxon>
        <taxon>50 kb inversion clade</taxon>
        <taxon>NPAAA clade</taxon>
        <taxon>indigoferoid/millettioid clade</taxon>
        <taxon>Phaseoleae</taxon>
        <taxon>Vigna</taxon>
    </lineage>
</organism>
<feature type="domain" description="PGG" evidence="4">
    <location>
        <begin position="585"/>
        <end position="695"/>
    </location>
</feature>
<dbReference type="SMART" id="SM00248">
    <property type="entry name" value="ANK"/>
    <property type="match status" value="5"/>
</dbReference>
<dbReference type="Pfam" id="PF13962">
    <property type="entry name" value="PGG"/>
    <property type="match status" value="1"/>
</dbReference>
<dbReference type="AlphaFoldDB" id="A0A3Q0F108"/>
<dbReference type="GO" id="GO:0005886">
    <property type="term" value="C:plasma membrane"/>
    <property type="evidence" value="ECO:0007669"/>
    <property type="project" value="UniProtKB-SubCell"/>
</dbReference>